<reference evidence="2" key="1">
    <citation type="submission" date="2023-03" db="EMBL/GenBank/DDBJ databases">
        <title>Massive genome expansion in bonnet fungi (Mycena s.s.) driven by repeated elements and novel gene families across ecological guilds.</title>
        <authorList>
            <consortium name="Lawrence Berkeley National Laboratory"/>
            <person name="Harder C.B."/>
            <person name="Miyauchi S."/>
            <person name="Viragh M."/>
            <person name="Kuo A."/>
            <person name="Thoen E."/>
            <person name="Andreopoulos B."/>
            <person name="Lu D."/>
            <person name="Skrede I."/>
            <person name="Drula E."/>
            <person name="Henrissat B."/>
            <person name="Morin E."/>
            <person name="Kohler A."/>
            <person name="Barry K."/>
            <person name="LaButti K."/>
            <person name="Morin E."/>
            <person name="Salamov A."/>
            <person name="Lipzen A."/>
            <person name="Mereny Z."/>
            <person name="Hegedus B."/>
            <person name="Baldrian P."/>
            <person name="Stursova M."/>
            <person name="Weitz H."/>
            <person name="Taylor A."/>
            <person name="Grigoriev I.V."/>
            <person name="Nagy L.G."/>
            <person name="Martin F."/>
            <person name="Kauserud H."/>
        </authorList>
    </citation>
    <scope>NUCLEOTIDE SEQUENCE</scope>
    <source>
        <strain evidence="2">9144</strain>
    </source>
</reference>
<organism evidence="2 3">
    <name type="scientific">Mycena pura</name>
    <dbReference type="NCBI Taxonomy" id="153505"/>
    <lineage>
        <taxon>Eukaryota</taxon>
        <taxon>Fungi</taxon>
        <taxon>Dikarya</taxon>
        <taxon>Basidiomycota</taxon>
        <taxon>Agaricomycotina</taxon>
        <taxon>Agaricomycetes</taxon>
        <taxon>Agaricomycetidae</taxon>
        <taxon>Agaricales</taxon>
        <taxon>Marasmiineae</taxon>
        <taxon>Mycenaceae</taxon>
        <taxon>Mycena</taxon>
    </lineage>
</organism>
<keyword evidence="3" id="KW-1185">Reference proteome</keyword>
<dbReference type="AlphaFoldDB" id="A0AAD6YVQ5"/>
<evidence type="ECO:0000256" key="1">
    <source>
        <dbReference type="SAM" id="MobiDB-lite"/>
    </source>
</evidence>
<proteinExistence type="predicted"/>
<evidence type="ECO:0000313" key="2">
    <source>
        <dbReference type="EMBL" id="KAJ7230483.1"/>
    </source>
</evidence>
<evidence type="ECO:0000313" key="3">
    <source>
        <dbReference type="Proteomes" id="UP001219525"/>
    </source>
</evidence>
<accession>A0AAD6YVQ5</accession>
<feature type="region of interest" description="Disordered" evidence="1">
    <location>
        <begin position="34"/>
        <end position="54"/>
    </location>
</feature>
<dbReference type="EMBL" id="JARJCW010000001">
    <property type="protein sequence ID" value="KAJ7230483.1"/>
    <property type="molecule type" value="Genomic_DNA"/>
</dbReference>
<protein>
    <submittedName>
        <fullName evidence="2">Uncharacterized protein</fullName>
    </submittedName>
</protein>
<name>A0AAD6YVQ5_9AGAR</name>
<dbReference type="Proteomes" id="UP001219525">
    <property type="component" value="Unassembled WGS sequence"/>
</dbReference>
<sequence>MRGGALALLSNACVRPDALRETGRRANECMPAWARGRPPANRKTKPDKHLPPSSLGVALMQSATTLVNWSEVGMSGQTAARERSEQSIADGCIHRLTVAEADVDDTSTAVAVPVLQRSWTCRPRRTMHLVRGLAVGKADVDDSSMLANACD</sequence>
<comment type="caution">
    <text evidence="2">The sequence shown here is derived from an EMBL/GenBank/DDBJ whole genome shotgun (WGS) entry which is preliminary data.</text>
</comment>
<gene>
    <name evidence="2" type="ORF">GGX14DRAFT_553965</name>
</gene>